<dbReference type="AlphaFoldDB" id="A0AAD9QBY9"/>
<dbReference type="EMBL" id="JARQWQ010000043">
    <property type="protein sequence ID" value="KAK2558582.1"/>
    <property type="molecule type" value="Genomic_DNA"/>
</dbReference>
<reference evidence="1" key="1">
    <citation type="journal article" date="2023" name="G3 (Bethesda)">
        <title>Whole genome assembly and annotation of the endangered Caribbean coral Acropora cervicornis.</title>
        <authorList>
            <person name="Selwyn J.D."/>
            <person name="Vollmer S.V."/>
        </authorList>
    </citation>
    <scope>NUCLEOTIDE SEQUENCE</scope>
    <source>
        <strain evidence="1">K2</strain>
    </source>
</reference>
<organism evidence="1 2">
    <name type="scientific">Acropora cervicornis</name>
    <name type="common">Staghorn coral</name>
    <dbReference type="NCBI Taxonomy" id="6130"/>
    <lineage>
        <taxon>Eukaryota</taxon>
        <taxon>Metazoa</taxon>
        <taxon>Cnidaria</taxon>
        <taxon>Anthozoa</taxon>
        <taxon>Hexacorallia</taxon>
        <taxon>Scleractinia</taxon>
        <taxon>Astrocoeniina</taxon>
        <taxon>Acroporidae</taxon>
        <taxon>Acropora</taxon>
    </lineage>
</organism>
<accession>A0AAD9QBY9</accession>
<evidence type="ECO:0008006" key="3">
    <source>
        <dbReference type="Google" id="ProtNLM"/>
    </source>
</evidence>
<evidence type="ECO:0000313" key="1">
    <source>
        <dbReference type="EMBL" id="KAK2558582.1"/>
    </source>
</evidence>
<keyword evidence="2" id="KW-1185">Reference proteome</keyword>
<protein>
    <recommendedName>
        <fullName evidence="3">Reverse transcriptase domain-containing protein</fullName>
    </recommendedName>
</protein>
<reference evidence="1" key="2">
    <citation type="journal article" date="2023" name="Science">
        <title>Genomic signatures of disease resistance in endangered staghorn corals.</title>
        <authorList>
            <person name="Vollmer S.V."/>
            <person name="Selwyn J.D."/>
            <person name="Despard B.A."/>
            <person name="Roesel C.L."/>
        </authorList>
    </citation>
    <scope>NUCLEOTIDE SEQUENCE</scope>
    <source>
        <strain evidence="1">K2</strain>
    </source>
</reference>
<sequence>MIKNIQVDGKLCTNNKKIANAFNMFFTSAVTGLRQSLDLGSNARKFTHVVNHSLPYFKFKMVDESFTLNALRQLKTNKSGGLDDISPRLLKDAAEGKTECILFGTGPKLALSTSFSVAIDGKALNRVSEYKYLGIVLDASLTWNAHVDYLIGKVRKRLAMLGRIRKNINMYTAGTVYTSFVLPILDRCDTVWSCCGSVNTDKLEKLQRRAARIIMHLGSSEKALNLLGYVTLEKRRESHVCNLVKKCLSNRCP</sequence>
<gene>
    <name evidence="1" type="ORF">P5673_018759</name>
</gene>
<comment type="caution">
    <text evidence="1">The sequence shown here is derived from an EMBL/GenBank/DDBJ whole genome shotgun (WGS) entry which is preliminary data.</text>
</comment>
<dbReference type="PANTHER" id="PTHR33332">
    <property type="entry name" value="REVERSE TRANSCRIPTASE DOMAIN-CONTAINING PROTEIN"/>
    <property type="match status" value="1"/>
</dbReference>
<name>A0AAD9QBY9_ACRCE</name>
<proteinExistence type="predicted"/>
<dbReference type="Proteomes" id="UP001249851">
    <property type="component" value="Unassembled WGS sequence"/>
</dbReference>
<evidence type="ECO:0000313" key="2">
    <source>
        <dbReference type="Proteomes" id="UP001249851"/>
    </source>
</evidence>